<dbReference type="RefSeq" id="WP_092473956.1">
    <property type="nucleotide sequence ID" value="NZ_FOOX01000019.1"/>
</dbReference>
<organism evidence="1 2">
    <name type="scientific">Desulfotruncus arcticus DSM 17038</name>
    <dbReference type="NCBI Taxonomy" id="1121424"/>
    <lineage>
        <taxon>Bacteria</taxon>
        <taxon>Bacillati</taxon>
        <taxon>Bacillota</taxon>
        <taxon>Clostridia</taxon>
        <taxon>Eubacteriales</taxon>
        <taxon>Desulfallaceae</taxon>
        <taxon>Desulfotruncus</taxon>
    </lineage>
</organism>
<name>A0A1I2XW99_9FIRM</name>
<dbReference type="AlphaFoldDB" id="A0A1I2XW99"/>
<dbReference type="EMBL" id="FOOX01000019">
    <property type="protein sequence ID" value="SFH17675.1"/>
    <property type="molecule type" value="Genomic_DNA"/>
</dbReference>
<proteinExistence type="predicted"/>
<keyword evidence="2" id="KW-1185">Reference proteome</keyword>
<evidence type="ECO:0000313" key="2">
    <source>
        <dbReference type="Proteomes" id="UP000199337"/>
    </source>
</evidence>
<evidence type="ECO:0000313" key="1">
    <source>
        <dbReference type="EMBL" id="SFH17675.1"/>
    </source>
</evidence>
<reference evidence="2" key="1">
    <citation type="submission" date="2016-10" db="EMBL/GenBank/DDBJ databases">
        <authorList>
            <person name="Varghese N."/>
            <person name="Submissions S."/>
        </authorList>
    </citation>
    <scope>NUCLEOTIDE SEQUENCE [LARGE SCALE GENOMIC DNA]</scope>
    <source>
        <strain evidence="2">DSM 17038</strain>
    </source>
</reference>
<gene>
    <name evidence="1" type="ORF">SAMN05660649_04152</name>
</gene>
<dbReference type="Proteomes" id="UP000199337">
    <property type="component" value="Unassembled WGS sequence"/>
</dbReference>
<protein>
    <submittedName>
        <fullName evidence="1">Uncharacterized protein</fullName>
    </submittedName>
</protein>
<dbReference type="OrthoDB" id="1785151at2"/>
<accession>A0A1I2XW99</accession>
<sequence length="282" mass="32646">MRSWYIEDAGGGCRAFSEVLVLVSEDPCLIYQRLMPLTWNNDITFEEMARLIVVEMMIEAEASHNDYFYVCSGNIFYGLHKWLTENGYNWETTKMDGLAHDVAESAFQKQLLLAGFPAGIKLEERNYRDFYRTVESWIKEDPTRKRFFKDMTVRRKPEQFRYILKGNSSHTRKCAKCQKKISAFSPIVQYRCRENGKKKNRYYHPECSPYKPHKNKLEEAHFLWMGSVVSGVVLPLRKAAPCSVCGLELLPGTRAVHAGNGKKVICGHIECFNYVNKEELNG</sequence>